<dbReference type="Proteomes" id="UP000321408">
    <property type="component" value="Chromosome"/>
</dbReference>
<dbReference type="EMBL" id="CP042905">
    <property type="protein sequence ID" value="QEE16805.1"/>
    <property type="molecule type" value="Genomic_DNA"/>
</dbReference>
<dbReference type="RefSeq" id="WP_162306721.1">
    <property type="nucleotide sequence ID" value="NZ_CP042905.2"/>
</dbReference>
<dbReference type="KEGG" id="psyt:DSAG12_02635"/>
<sequence>MPDLDEDKITPKTDASVCYKDYVWPKAKLMQHMLIIFERSELDFIVGNPGSGKTL</sequence>
<proteinExistence type="predicted"/>
<evidence type="ECO:0000313" key="2">
    <source>
        <dbReference type="Proteomes" id="UP000321408"/>
    </source>
</evidence>
<name>A0A5B9DCR7_9ARCH</name>
<reference evidence="1 2" key="1">
    <citation type="journal article" date="2020" name="Nature">
        <title>Isolation of an archaeon at the prokaryote-eukaryote interface.</title>
        <authorList>
            <person name="Imachi H."/>
            <person name="Nobu M.K."/>
            <person name="Nakahara N."/>
            <person name="Morono Y."/>
            <person name="Ogawara M."/>
            <person name="Takaki Y."/>
            <person name="Takano Y."/>
            <person name="Uematsu K."/>
            <person name="Ikuta T."/>
            <person name="Ito M."/>
            <person name="Matsui Y."/>
            <person name="Miyazaki M."/>
            <person name="Murata K."/>
            <person name="Saito Y."/>
            <person name="Sakai S."/>
            <person name="Song C."/>
            <person name="Tasumi E."/>
            <person name="Yamanaka Y."/>
            <person name="Yamaguchi T."/>
            <person name="Kamagata Y."/>
            <person name="Tamaki H."/>
            <person name="Takai K."/>
        </authorList>
    </citation>
    <scope>NUCLEOTIDE SEQUENCE [LARGE SCALE GENOMIC DNA]</scope>
    <source>
        <strain evidence="1 2">MK-D1</strain>
    </source>
</reference>
<reference evidence="1 2" key="2">
    <citation type="journal article" date="2024" name="Int. J. Syst. Evol. Microbiol.">
        <title>Promethearchaeum syntrophicum gen. nov., sp. nov., an anaerobic, obligately syntrophic archaeon, the first isolate of the lineage 'Asgard' archaea, and proposal of the new archaeal phylum Promethearchaeota phyl. nov. and kingdom Promethearchaeati regn. nov.</title>
        <authorList>
            <person name="Imachi H."/>
            <person name="Nobu M.K."/>
            <person name="Kato S."/>
            <person name="Takaki Y."/>
            <person name="Miyazaki M."/>
            <person name="Miyata M."/>
            <person name="Ogawara M."/>
            <person name="Saito Y."/>
            <person name="Sakai S."/>
            <person name="Tahara Y.O."/>
            <person name="Takano Y."/>
            <person name="Tasumi E."/>
            <person name="Uematsu K."/>
            <person name="Yoshimura T."/>
            <person name="Itoh T."/>
            <person name="Ohkuma M."/>
            <person name="Takai K."/>
        </authorList>
    </citation>
    <scope>NUCLEOTIDE SEQUENCE [LARGE SCALE GENOMIC DNA]</scope>
    <source>
        <strain evidence="1 2">MK-D1</strain>
    </source>
</reference>
<dbReference type="AlphaFoldDB" id="A0A5B9DCR7"/>
<dbReference type="GeneID" id="43869649"/>
<gene>
    <name evidence="1" type="ORF">DSAG12_02635</name>
</gene>
<organism evidence="1 2">
    <name type="scientific">Promethearchaeum syntrophicum</name>
    <dbReference type="NCBI Taxonomy" id="2594042"/>
    <lineage>
        <taxon>Archaea</taxon>
        <taxon>Promethearchaeati</taxon>
        <taxon>Promethearchaeota</taxon>
        <taxon>Promethearchaeia</taxon>
        <taxon>Promethearchaeales</taxon>
        <taxon>Promethearchaeaceae</taxon>
        <taxon>Promethearchaeum</taxon>
    </lineage>
</organism>
<evidence type="ECO:0000313" key="1">
    <source>
        <dbReference type="EMBL" id="QEE16805.1"/>
    </source>
</evidence>
<accession>A0A5B9DCR7</accession>
<keyword evidence="2" id="KW-1185">Reference proteome</keyword>
<protein>
    <submittedName>
        <fullName evidence="1">Uncharacterized protein</fullName>
    </submittedName>
</protein>